<feature type="transmembrane region" description="Helical" evidence="1">
    <location>
        <begin position="154"/>
        <end position="172"/>
    </location>
</feature>
<accession>A0ABW0F175</accession>
<dbReference type="EMBL" id="JBHSLI010000002">
    <property type="protein sequence ID" value="MFC5292623.1"/>
    <property type="molecule type" value="Genomic_DNA"/>
</dbReference>
<sequence length="177" mass="19200">MIDPVPLYSTTIPLAFFIWGPVFVVVLYWLVGAWSNRQGVPRMLESDWDGYSVADVEKLFSLYGETRRARYRNRVLPADVACAFTYAIVGAILIAGLTTRGQPLWVAALCGGGWLIGGLCDVAENLAVARLLDRYPRVAAGDVAFASAMTRLKLVLFSLGVIGALVAAYLAFRPLAA</sequence>
<dbReference type="RefSeq" id="WP_158448251.1">
    <property type="nucleotide sequence ID" value="NZ_JAOAOS010000002.1"/>
</dbReference>
<keyword evidence="1" id="KW-1133">Transmembrane helix</keyword>
<keyword evidence="1" id="KW-0812">Transmembrane</keyword>
<reference evidence="3" key="1">
    <citation type="journal article" date="2019" name="Int. J. Syst. Evol. Microbiol.">
        <title>The Global Catalogue of Microorganisms (GCM) 10K type strain sequencing project: providing services to taxonomists for standard genome sequencing and annotation.</title>
        <authorList>
            <consortium name="The Broad Institute Genomics Platform"/>
            <consortium name="The Broad Institute Genome Sequencing Center for Infectious Disease"/>
            <person name="Wu L."/>
            <person name="Ma J."/>
        </authorList>
    </citation>
    <scope>NUCLEOTIDE SEQUENCE [LARGE SCALE GENOMIC DNA]</scope>
    <source>
        <strain evidence="3">CGMCC 1.15643</strain>
    </source>
</reference>
<keyword evidence="1" id="KW-0472">Membrane</keyword>
<comment type="caution">
    <text evidence="2">The sequence shown here is derived from an EMBL/GenBank/DDBJ whole genome shotgun (WGS) entry which is preliminary data.</text>
</comment>
<evidence type="ECO:0000313" key="3">
    <source>
        <dbReference type="Proteomes" id="UP001595976"/>
    </source>
</evidence>
<protein>
    <submittedName>
        <fullName evidence="2">Uncharacterized protein</fullName>
    </submittedName>
</protein>
<organism evidence="2 3">
    <name type="scientific">Bosea minatitlanensis</name>
    <dbReference type="NCBI Taxonomy" id="128782"/>
    <lineage>
        <taxon>Bacteria</taxon>
        <taxon>Pseudomonadati</taxon>
        <taxon>Pseudomonadota</taxon>
        <taxon>Alphaproteobacteria</taxon>
        <taxon>Hyphomicrobiales</taxon>
        <taxon>Boseaceae</taxon>
        <taxon>Bosea</taxon>
    </lineage>
</organism>
<dbReference type="Proteomes" id="UP001595976">
    <property type="component" value="Unassembled WGS sequence"/>
</dbReference>
<feature type="transmembrane region" description="Helical" evidence="1">
    <location>
        <begin position="76"/>
        <end position="98"/>
    </location>
</feature>
<evidence type="ECO:0000313" key="2">
    <source>
        <dbReference type="EMBL" id="MFC5292623.1"/>
    </source>
</evidence>
<proteinExistence type="predicted"/>
<keyword evidence="3" id="KW-1185">Reference proteome</keyword>
<feature type="transmembrane region" description="Helical" evidence="1">
    <location>
        <begin position="104"/>
        <end position="127"/>
    </location>
</feature>
<gene>
    <name evidence="2" type="ORF">ACFPK2_06440</name>
</gene>
<feature type="transmembrane region" description="Helical" evidence="1">
    <location>
        <begin position="12"/>
        <end position="34"/>
    </location>
</feature>
<name>A0ABW0F175_9HYPH</name>
<evidence type="ECO:0000256" key="1">
    <source>
        <dbReference type="SAM" id="Phobius"/>
    </source>
</evidence>